<evidence type="ECO:0000313" key="2">
    <source>
        <dbReference type="Proteomes" id="UP001239111"/>
    </source>
</evidence>
<sequence>MSTDKKIKYAKLTYCSKNDVDIIAPVGIVKVDNKKWTSTRTGPRLLNFAPKTEKDFNRIDVYRALWFHCASQDRNPYEGCEDEHCEHNRHFLHFPETPEDVAKNAEGVRKITLPGKYKRSASELESSDTLYNKSNTGVKKDNVTKTGKLSHLDMIAKQNEGKMISSSHQQPLKIKVEKNDDDDWASISQYRNQINEQFEDVRRELPLSPKIRVLPPKSAENKRTRKYRSLRNQECSATDSDPELNMGEKYEVSQSIVQSLKDKSKKVELTARQRARDRISQFEKFPSAFKVAKACGSPKKSGYSPVKLKRPSASPQSVKKKLFPRSSESRDKLPGRALPPPKQQRKSKKKSVKFDANDHDFFMAEKTFQIEQQIEDISSLQAKKNQLEEQLRQLSRQLPAETNDIPTVPIPVQNTPSGRNRVIRGGQRPQRSNTSDSRNGTFSKEALLSSRNKRRRKASKYCRGYGNVDPGKKRSRKYKWALIADVNYYYYMRDGEGYADWKKRYVEQDDSDYVYLGEEIYVHKEEWNMVKEQKDPRQALKMINLIVWEEDDFANLTIEPENVKPKNCIPGKLVQQIQREKLRHALSLYKDAIYTLQPKQKRMSMEEVTKWLEDAPRAISRHAKSLRDQVILELQNDILDDHDNDEDGLNGSGHEAEDQS</sequence>
<proteinExistence type="predicted"/>
<reference evidence="1" key="1">
    <citation type="submission" date="2023-04" db="EMBL/GenBank/DDBJ databases">
        <title>A chromosome-level genome assembly of the parasitoid wasp Eretmocerus hayati.</title>
        <authorList>
            <person name="Zhong Y."/>
            <person name="Liu S."/>
            <person name="Liu Y."/>
        </authorList>
    </citation>
    <scope>NUCLEOTIDE SEQUENCE</scope>
    <source>
        <strain evidence="1">ZJU_SS_LIU_2023</strain>
    </source>
</reference>
<protein>
    <submittedName>
        <fullName evidence="1">Uncharacterized protein</fullName>
    </submittedName>
</protein>
<evidence type="ECO:0000313" key="1">
    <source>
        <dbReference type="EMBL" id="KAJ8673530.1"/>
    </source>
</evidence>
<organism evidence="1 2">
    <name type="scientific">Eretmocerus hayati</name>
    <dbReference type="NCBI Taxonomy" id="131215"/>
    <lineage>
        <taxon>Eukaryota</taxon>
        <taxon>Metazoa</taxon>
        <taxon>Ecdysozoa</taxon>
        <taxon>Arthropoda</taxon>
        <taxon>Hexapoda</taxon>
        <taxon>Insecta</taxon>
        <taxon>Pterygota</taxon>
        <taxon>Neoptera</taxon>
        <taxon>Endopterygota</taxon>
        <taxon>Hymenoptera</taxon>
        <taxon>Apocrita</taxon>
        <taxon>Proctotrupomorpha</taxon>
        <taxon>Chalcidoidea</taxon>
        <taxon>Aphelinidae</taxon>
        <taxon>Aphelininae</taxon>
        <taxon>Eretmocerus</taxon>
    </lineage>
</organism>
<comment type="caution">
    <text evidence="1">The sequence shown here is derived from an EMBL/GenBank/DDBJ whole genome shotgun (WGS) entry which is preliminary data.</text>
</comment>
<accession>A0ACC2NVD4</accession>
<gene>
    <name evidence="1" type="ORF">QAD02_004792</name>
</gene>
<dbReference type="Proteomes" id="UP001239111">
    <property type="component" value="Chromosome 3"/>
</dbReference>
<dbReference type="EMBL" id="CM056743">
    <property type="protein sequence ID" value="KAJ8673530.1"/>
    <property type="molecule type" value="Genomic_DNA"/>
</dbReference>
<keyword evidence="2" id="KW-1185">Reference proteome</keyword>
<name>A0ACC2NVD4_9HYME</name>